<dbReference type="InterPro" id="IPR016137">
    <property type="entry name" value="RGS"/>
</dbReference>
<protein>
    <submittedName>
        <fullName evidence="3">Regulator of G protein signaling superfamily</fullName>
    </submittedName>
</protein>
<evidence type="ECO:0000259" key="2">
    <source>
        <dbReference type="PROSITE" id="PS50132"/>
    </source>
</evidence>
<dbReference type="SUPFAM" id="SSF48097">
    <property type="entry name" value="Regulator of G-protein signaling, RGS"/>
    <property type="match status" value="1"/>
</dbReference>
<dbReference type="InterPro" id="IPR044926">
    <property type="entry name" value="RGS_subdomain_2"/>
</dbReference>
<sequence length="348" mass="37985">MSGRRSRRPPSLNLSLSSRETSPANRTTPSPEPDTDDERMSSSCSSRPLSSGYSSGPYCVKRPSLSEVLNGNAPAPYTLSAFTAYLSQNHCLETLEFTMDAGRYKDHWKAITGDDTLPTPESKGCEYVRMLWQRLMATYIVPNGPKEVNLPCTVRNHILSIPTNQIPPPPESLDSAVHIVYELMQESVLMPFISDCQQQASCGSSCGWGAQGSDENLYMRGSLDERMLQRKRNSNSPPPMLGFVSNSYPTGSGSSRHNSQRAASPFSVSLGWHRHSSPMGPGSWSTSGDSFEESYTSSPTLSSCPMTPPTTPPTSEAMLHGSITSSPKHSKTVDKAEKSWKKMTGNFG</sequence>
<dbReference type="CDD" id="cd07440">
    <property type="entry name" value="RGS"/>
    <property type="match status" value="1"/>
</dbReference>
<feature type="compositionally biased region" description="Low complexity" evidence="1">
    <location>
        <begin position="296"/>
        <end position="305"/>
    </location>
</feature>
<dbReference type="PROSITE" id="PS50132">
    <property type="entry name" value="RGS"/>
    <property type="match status" value="1"/>
</dbReference>
<feature type="compositionally biased region" description="Polar residues" evidence="1">
    <location>
        <begin position="20"/>
        <end position="29"/>
    </location>
</feature>
<feature type="domain" description="RGS" evidence="2">
    <location>
        <begin position="82"/>
        <end position="195"/>
    </location>
</feature>
<feature type="non-terminal residue" evidence="3">
    <location>
        <position position="348"/>
    </location>
</feature>
<gene>
    <name evidence="3" type="ORF">P167DRAFT_466489</name>
</gene>
<feature type="compositionally biased region" description="Basic and acidic residues" evidence="1">
    <location>
        <begin position="331"/>
        <end position="340"/>
    </location>
</feature>
<dbReference type="OrthoDB" id="10266999at2759"/>
<dbReference type="PANTHER" id="PTHR10845:SF267">
    <property type="entry name" value="REGULATOR OF G PROTEIN SIGNALING DOMAIN PROTEIN (AFU_ORTHOLOGUE AFUA_6G06860)"/>
    <property type="match status" value="1"/>
</dbReference>
<dbReference type="PANTHER" id="PTHR10845">
    <property type="entry name" value="REGULATOR OF G PROTEIN SIGNALING"/>
    <property type="match status" value="1"/>
</dbReference>
<feature type="region of interest" description="Disordered" evidence="1">
    <location>
        <begin position="230"/>
        <end position="348"/>
    </location>
</feature>
<evidence type="ECO:0000313" key="3">
    <source>
        <dbReference type="EMBL" id="RPB07849.1"/>
    </source>
</evidence>
<proteinExistence type="predicted"/>
<feature type="compositionally biased region" description="Polar residues" evidence="1">
    <location>
        <begin position="283"/>
        <end position="295"/>
    </location>
</feature>
<keyword evidence="4" id="KW-1185">Reference proteome</keyword>
<organism evidence="3 4">
    <name type="scientific">Morchella conica CCBAS932</name>
    <dbReference type="NCBI Taxonomy" id="1392247"/>
    <lineage>
        <taxon>Eukaryota</taxon>
        <taxon>Fungi</taxon>
        <taxon>Dikarya</taxon>
        <taxon>Ascomycota</taxon>
        <taxon>Pezizomycotina</taxon>
        <taxon>Pezizomycetes</taxon>
        <taxon>Pezizales</taxon>
        <taxon>Morchellaceae</taxon>
        <taxon>Morchella</taxon>
    </lineage>
</organism>
<dbReference type="AlphaFoldDB" id="A0A3N4KER5"/>
<evidence type="ECO:0000256" key="1">
    <source>
        <dbReference type="SAM" id="MobiDB-lite"/>
    </source>
</evidence>
<reference evidence="3 4" key="1">
    <citation type="journal article" date="2018" name="Nat. Ecol. Evol.">
        <title>Pezizomycetes genomes reveal the molecular basis of ectomycorrhizal truffle lifestyle.</title>
        <authorList>
            <person name="Murat C."/>
            <person name="Payen T."/>
            <person name="Noel B."/>
            <person name="Kuo A."/>
            <person name="Morin E."/>
            <person name="Chen J."/>
            <person name="Kohler A."/>
            <person name="Krizsan K."/>
            <person name="Balestrini R."/>
            <person name="Da Silva C."/>
            <person name="Montanini B."/>
            <person name="Hainaut M."/>
            <person name="Levati E."/>
            <person name="Barry K.W."/>
            <person name="Belfiori B."/>
            <person name="Cichocki N."/>
            <person name="Clum A."/>
            <person name="Dockter R.B."/>
            <person name="Fauchery L."/>
            <person name="Guy J."/>
            <person name="Iotti M."/>
            <person name="Le Tacon F."/>
            <person name="Lindquist E.A."/>
            <person name="Lipzen A."/>
            <person name="Malagnac F."/>
            <person name="Mello A."/>
            <person name="Molinier V."/>
            <person name="Miyauchi S."/>
            <person name="Poulain J."/>
            <person name="Riccioni C."/>
            <person name="Rubini A."/>
            <person name="Sitrit Y."/>
            <person name="Splivallo R."/>
            <person name="Traeger S."/>
            <person name="Wang M."/>
            <person name="Zifcakova L."/>
            <person name="Wipf D."/>
            <person name="Zambonelli A."/>
            <person name="Paolocci F."/>
            <person name="Nowrousian M."/>
            <person name="Ottonello S."/>
            <person name="Baldrian P."/>
            <person name="Spatafora J.W."/>
            <person name="Henrissat B."/>
            <person name="Nagy L.G."/>
            <person name="Aury J.M."/>
            <person name="Wincker P."/>
            <person name="Grigoriev I.V."/>
            <person name="Bonfante P."/>
            <person name="Martin F.M."/>
        </authorList>
    </citation>
    <scope>NUCLEOTIDE SEQUENCE [LARGE SCALE GENOMIC DNA]</scope>
    <source>
        <strain evidence="3 4">CCBAS932</strain>
    </source>
</reference>
<dbReference type="InParanoid" id="A0A3N4KER5"/>
<feature type="compositionally biased region" description="Low complexity" evidence="1">
    <location>
        <begin position="41"/>
        <end position="56"/>
    </location>
</feature>
<evidence type="ECO:0000313" key="4">
    <source>
        <dbReference type="Proteomes" id="UP000277580"/>
    </source>
</evidence>
<dbReference type="Pfam" id="PF00615">
    <property type="entry name" value="RGS"/>
    <property type="match status" value="1"/>
</dbReference>
<feature type="compositionally biased region" description="Polar residues" evidence="1">
    <location>
        <begin position="244"/>
        <end position="262"/>
    </location>
</feature>
<dbReference type="InterPro" id="IPR036305">
    <property type="entry name" value="RGS_sf"/>
</dbReference>
<feature type="compositionally biased region" description="Low complexity" evidence="1">
    <location>
        <begin position="9"/>
        <end position="19"/>
    </location>
</feature>
<dbReference type="EMBL" id="ML119174">
    <property type="protein sequence ID" value="RPB07849.1"/>
    <property type="molecule type" value="Genomic_DNA"/>
</dbReference>
<name>A0A3N4KER5_9PEZI</name>
<dbReference type="Gene3D" id="1.10.167.10">
    <property type="entry name" value="Regulator of G-protein Signalling 4, domain 2"/>
    <property type="match status" value="1"/>
</dbReference>
<dbReference type="SMART" id="SM00315">
    <property type="entry name" value="RGS"/>
    <property type="match status" value="1"/>
</dbReference>
<dbReference type="Proteomes" id="UP000277580">
    <property type="component" value="Unassembled WGS sequence"/>
</dbReference>
<accession>A0A3N4KER5</accession>
<feature type="region of interest" description="Disordered" evidence="1">
    <location>
        <begin position="1"/>
        <end position="56"/>
    </location>
</feature>